<dbReference type="PANTHER" id="PTHR46494">
    <property type="entry name" value="CORA FAMILY METAL ION TRANSPORTER (EUROFUNG)"/>
    <property type="match status" value="1"/>
</dbReference>
<keyword evidence="4" id="KW-1003">Cell membrane</keyword>
<evidence type="ECO:0000256" key="2">
    <source>
        <dbReference type="ARBA" id="ARBA00009765"/>
    </source>
</evidence>
<organism evidence="13 14">
    <name type="scientific">Pseudochryseolinea flava</name>
    <dbReference type="NCBI Taxonomy" id="2059302"/>
    <lineage>
        <taxon>Bacteria</taxon>
        <taxon>Pseudomonadati</taxon>
        <taxon>Bacteroidota</taxon>
        <taxon>Cytophagia</taxon>
        <taxon>Cytophagales</taxon>
        <taxon>Fulvivirgaceae</taxon>
        <taxon>Pseudochryseolinea</taxon>
    </lineage>
</organism>
<dbReference type="CDD" id="cd12832">
    <property type="entry name" value="TmCorA-like_u3"/>
    <property type="match status" value="1"/>
</dbReference>
<dbReference type="PANTHER" id="PTHR46494:SF1">
    <property type="entry name" value="CORA FAMILY METAL ION TRANSPORTER (EUROFUNG)"/>
    <property type="match status" value="1"/>
</dbReference>
<gene>
    <name evidence="13" type="ORF">DQQ10_20320</name>
</gene>
<dbReference type="GO" id="GO:0005886">
    <property type="term" value="C:plasma membrane"/>
    <property type="evidence" value="ECO:0007669"/>
    <property type="project" value="UniProtKB-SubCell"/>
</dbReference>
<reference evidence="13 14" key="1">
    <citation type="submission" date="2018-06" db="EMBL/GenBank/DDBJ databases">
        <title>Chryseolinea flavus sp. nov., a member of the phylum Bacteroidetes isolated from soil.</title>
        <authorList>
            <person name="Li Y."/>
            <person name="Wang J."/>
        </authorList>
    </citation>
    <scope>NUCLEOTIDE SEQUENCE [LARGE SCALE GENOMIC DNA]</scope>
    <source>
        <strain evidence="13 14">SDU1-6</strain>
    </source>
</reference>
<keyword evidence="9 12" id="KW-0472">Membrane</keyword>
<dbReference type="EMBL" id="QMFY01000012">
    <property type="protein sequence ID" value="RAV99287.1"/>
    <property type="molecule type" value="Genomic_DNA"/>
</dbReference>
<proteinExistence type="inferred from homology"/>
<keyword evidence="6" id="KW-0460">Magnesium</keyword>
<evidence type="ECO:0000256" key="4">
    <source>
        <dbReference type="ARBA" id="ARBA00022475"/>
    </source>
</evidence>
<comment type="caution">
    <text evidence="13">The sequence shown here is derived from an EMBL/GenBank/DDBJ whole genome shotgun (WGS) entry which is preliminary data.</text>
</comment>
<evidence type="ECO:0000256" key="12">
    <source>
        <dbReference type="SAM" id="Phobius"/>
    </source>
</evidence>
<dbReference type="Pfam" id="PF01544">
    <property type="entry name" value="CorA"/>
    <property type="match status" value="1"/>
</dbReference>
<keyword evidence="3" id="KW-0813">Transport</keyword>
<dbReference type="InterPro" id="IPR002523">
    <property type="entry name" value="MgTranspt_CorA/ZnTranspt_ZntB"/>
</dbReference>
<evidence type="ECO:0000313" key="13">
    <source>
        <dbReference type="EMBL" id="RAV99287.1"/>
    </source>
</evidence>
<evidence type="ECO:0000256" key="3">
    <source>
        <dbReference type="ARBA" id="ARBA00022448"/>
    </source>
</evidence>
<dbReference type="InterPro" id="IPR045861">
    <property type="entry name" value="CorA_cytoplasmic_dom"/>
</dbReference>
<evidence type="ECO:0000256" key="7">
    <source>
        <dbReference type="ARBA" id="ARBA00022989"/>
    </source>
</evidence>
<evidence type="ECO:0000256" key="9">
    <source>
        <dbReference type="ARBA" id="ARBA00023136"/>
    </source>
</evidence>
<feature type="transmembrane region" description="Helical" evidence="12">
    <location>
        <begin position="234"/>
        <end position="257"/>
    </location>
</feature>
<comment type="function">
    <text evidence="11">Mediates influx of magnesium ions. Alternates between open and closed states. Activated by low cytoplasmic Mg(2+) levels. Inactive when cytoplasmic Mg(2+) levels are high.</text>
</comment>
<dbReference type="GO" id="GO:0015095">
    <property type="term" value="F:magnesium ion transmembrane transporter activity"/>
    <property type="evidence" value="ECO:0007669"/>
    <property type="project" value="TreeGrafter"/>
</dbReference>
<dbReference type="FunFam" id="1.20.58.340:FF:000004">
    <property type="entry name" value="Magnesium transport protein CorA"/>
    <property type="match status" value="1"/>
</dbReference>
<evidence type="ECO:0000256" key="5">
    <source>
        <dbReference type="ARBA" id="ARBA00022692"/>
    </source>
</evidence>
<comment type="subcellular location">
    <subcellularLocation>
        <location evidence="1">Cell membrane</location>
        <topology evidence="1">Multi-pass membrane protein</topology>
    </subcellularLocation>
</comment>
<comment type="similarity">
    <text evidence="2">Belongs to the CorA metal ion transporter (MIT) (TC 1.A.35) family.</text>
</comment>
<evidence type="ECO:0000256" key="8">
    <source>
        <dbReference type="ARBA" id="ARBA00023065"/>
    </source>
</evidence>
<keyword evidence="8" id="KW-0406">Ion transport</keyword>
<keyword evidence="14" id="KW-1185">Reference proteome</keyword>
<protein>
    <submittedName>
        <fullName evidence="13">Magnesium transporter CorA</fullName>
    </submittedName>
</protein>
<dbReference type="GO" id="GO:0050897">
    <property type="term" value="F:cobalt ion binding"/>
    <property type="evidence" value="ECO:0007669"/>
    <property type="project" value="TreeGrafter"/>
</dbReference>
<evidence type="ECO:0000256" key="10">
    <source>
        <dbReference type="ARBA" id="ARBA00034269"/>
    </source>
</evidence>
<dbReference type="OrthoDB" id="9803416at2"/>
<dbReference type="RefSeq" id="WP_112748801.1">
    <property type="nucleotide sequence ID" value="NZ_QMFY01000012.1"/>
</dbReference>
<evidence type="ECO:0000256" key="1">
    <source>
        <dbReference type="ARBA" id="ARBA00004651"/>
    </source>
</evidence>
<feature type="transmembrane region" description="Helical" evidence="12">
    <location>
        <begin position="269"/>
        <end position="289"/>
    </location>
</feature>
<dbReference type="InterPro" id="IPR045863">
    <property type="entry name" value="CorA_TM1_TM2"/>
</dbReference>
<name>A0A364XYF1_9BACT</name>
<evidence type="ECO:0000256" key="6">
    <source>
        <dbReference type="ARBA" id="ARBA00022842"/>
    </source>
</evidence>
<dbReference type="SUPFAM" id="SSF144083">
    <property type="entry name" value="Magnesium transport protein CorA, transmembrane region"/>
    <property type="match status" value="1"/>
</dbReference>
<dbReference type="Proteomes" id="UP000251889">
    <property type="component" value="Unassembled WGS sequence"/>
</dbReference>
<dbReference type="Gene3D" id="1.20.58.340">
    <property type="entry name" value="Magnesium transport protein CorA, transmembrane region"/>
    <property type="match status" value="2"/>
</dbReference>
<sequence length="295" mass="34856">MIRNFFTGEFKWIDILDPTADDMHNIALEYHIHEAFVADVLQPEHLPKYEPVEGTSFFILRYFDPDDKLTDTIQGLTNKIAIFQTDNVVITIHRKEIQFLNEVHHRLTSTNKCDGTCHLLNKIIKQVFLSFEQPAFLLAQEIDHFEAKVFLKKNTPALEDMYHAKRKIEVIKRILILSKDILEKIDGAEHRDPETRDTRDLYVRVLTLYDAMADNTNHILTLYFSISSQRTNEVIRILTLFSVFFMPLTFIVGIYGMNFRHMPELEWKLGYPLMIIVMAMVSLIIYKWFKRKEWL</sequence>
<dbReference type="AlphaFoldDB" id="A0A364XYF1"/>
<keyword evidence="5 12" id="KW-0812">Transmembrane</keyword>
<accession>A0A364XYF1</accession>
<comment type="catalytic activity">
    <reaction evidence="10">
        <text>Mg(2+)(in) = Mg(2+)(out)</text>
        <dbReference type="Rhea" id="RHEA:29827"/>
        <dbReference type="ChEBI" id="CHEBI:18420"/>
    </reaction>
</comment>
<dbReference type="SUPFAM" id="SSF143865">
    <property type="entry name" value="CorA soluble domain-like"/>
    <property type="match status" value="1"/>
</dbReference>
<evidence type="ECO:0000313" key="14">
    <source>
        <dbReference type="Proteomes" id="UP000251889"/>
    </source>
</evidence>
<dbReference type="Gene3D" id="3.30.460.20">
    <property type="entry name" value="CorA soluble domain-like"/>
    <property type="match status" value="1"/>
</dbReference>
<keyword evidence="7 12" id="KW-1133">Transmembrane helix</keyword>
<dbReference type="GO" id="GO:0015087">
    <property type="term" value="F:cobalt ion transmembrane transporter activity"/>
    <property type="evidence" value="ECO:0007669"/>
    <property type="project" value="TreeGrafter"/>
</dbReference>
<evidence type="ECO:0000256" key="11">
    <source>
        <dbReference type="ARBA" id="ARBA00045497"/>
    </source>
</evidence>
<dbReference type="GO" id="GO:0000287">
    <property type="term" value="F:magnesium ion binding"/>
    <property type="evidence" value="ECO:0007669"/>
    <property type="project" value="TreeGrafter"/>
</dbReference>